<keyword evidence="2" id="KW-1185">Reference proteome</keyword>
<evidence type="ECO:0000313" key="1">
    <source>
        <dbReference type="EnsemblPlants" id="Zm00001eb048250_P001"/>
    </source>
</evidence>
<protein>
    <submittedName>
        <fullName evidence="1">Uncharacterized protein</fullName>
    </submittedName>
</protein>
<name>A0A804LZR9_MAIZE</name>
<proteinExistence type="predicted"/>
<accession>A0A804LZR9</accession>
<dbReference type="InParanoid" id="A0A804LZR9"/>
<dbReference type="Proteomes" id="UP000007305">
    <property type="component" value="Chromosome 1"/>
</dbReference>
<dbReference type="EnsemblPlants" id="Zm00001eb048250_T001">
    <property type="protein sequence ID" value="Zm00001eb048250_P001"/>
    <property type="gene ID" value="Zm00001eb048250"/>
</dbReference>
<reference evidence="2" key="1">
    <citation type="submission" date="2015-12" db="EMBL/GenBank/DDBJ databases">
        <title>Update maize B73 reference genome by single molecule sequencing technologies.</title>
        <authorList>
            <consortium name="Maize Genome Sequencing Project"/>
            <person name="Ware D."/>
        </authorList>
    </citation>
    <scope>NUCLEOTIDE SEQUENCE [LARGE SCALE GENOMIC DNA]</scope>
    <source>
        <strain evidence="2">cv. B73</strain>
    </source>
</reference>
<dbReference type="AlphaFoldDB" id="A0A804LZR9"/>
<reference evidence="1" key="2">
    <citation type="submission" date="2019-07" db="EMBL/GenBank/DDBJ databases">
        <authorList>
            <person name="Seetharam A."/>
            <person name="Woodhouse M."/>
            <person name="Cannon E."/>
        </authorList>
    </citation>
    <scope>NUCLEOTIDE SEQUENCE [LARGE SCALE GENOMIC DNA]</scope>
    <source>
        <strain evidence="1">cv. B73</strain>
    </source>
</reference>
<dbReference type="Gramene" id="Zm00001eb048250_T001">
    <property type="protein sequence ID" value="Zm00001eb048250_P001"/>
    <property type="gene ID" value="Zm00001eb048250"/>
</dbReference>
<organism evidence="1 2">
    <name type="scientific">Zea mays</name>
    <name type="common">Maize</name>
    <dbReference type="NCBI Taxonomy" id="4577"/>
    <lineage>
        <taxon>Eukaryota</taxon>
        <taxon>Viridiplantae</taxon>
        <taxon>Streptophyta</taxon>
        <taxon>Embryophyta</taxon>
        <taxon>Tracheophyta</taxon>
        <taxon>Spermatophyta</taxon>
        <taxon>Magnoliopsida</taxon>
        <taxon>Liliopsida</taxon>
        <taxon>Poales</taxon>
        <taxon>Poaceae</taxon>
        <taxon>PACMAD clade</taxon>
        <taxon>Panicoideae</taxon>
        <taxon>Andropogonodae</taxon>
        <taxon>Andropogoneae</taxon>
        <taxon>Tripsacinae</taxon>
        <taxon>Zea</taxon>
    </lineage>
</organism>
<evidence type="ECO:0000313" key="2">
    <source>
        <dbReference type="Proteomes" id="UP000007305"/>
    </source>
</evidence>
<sequence length="77" mass="8847">MKLAGGCPSLADKLNVDAFLEQARSYDKAASNPVGWYIRELSHPLPVMRAREIDEWSRSQEYKTLMQKMFQMGLNKV</sequence>
<reference evidence="1" key="3">
    <citation type="submission" date="2021-05" db="UniProtKB">
        <authorList>
            <consortium name="EnsemblPlants"/>
        </authorList>
    </citation>
    <scope>IDENTIFICATION</scope>
    <source>
        <strain evidence="1">cv. B73</strain>
    </source>
</reference>